<name>A0A0C2BY61_9BILA</name>
<keyword evidence="2" id="KW-1185">Reference proteome</keyword>
<dbReference type="EMBL" id="KN756218">
    <property type="protein sequence ID" value="KIH48908.1"/>
    <property type="molecule type" value="Genomic_DNA"/>
</dbReference>
<evidence type="ECO:0000313" key="1">
    <source>
        <dbReference type="EMBL" id="KIH48908.1"/>
    </source>
</evidence>
<protein>
    <submittedName>
        <fullName evidence="1">Uncharacterized protein</fullName>
    </submittedName>
</protein>
<feature type="non-terminal residue" evidence="1">
    <location>
        <position position="1"/>
    </location>
</feature>
<dbReference type="OrthoDB" id="2441647at2759"/>
<proteinExistence type="predicted"/>
<organism evidence="1 2">
    <name type="scientific">Ancylostoma duodenale</name>
    <dbReference type="NCBI Taxonomy" id="51022"/>
    <lineage>
        <taxon>Eukaryota</taxon>
        <taxon>Metazoa</taxon>
        <taxon>Ecdysozoa</taxon>
        <taxon>Nematoda</taxon>
        <taxon>Chromadorea</taxon>
        <taxon>Rhabditida</taxon>
        <taxon>Rhabditina</taxon>
        <taxon>Rhabditomorpha</taxon>
        <taxon>Strongyloidea</taxon>
        <taxon>Ancylostomatidae</taxon>
        <taxon>Ancylostomatinae</taxon>
        <taxon>Ancylostoma</taxon>
    </lineage>
</organism>
<accession>A0A0C2BY61</accession>
<dbReference type="AlphaFoldDB" id="A0A0C2BY61"/>
<evidence type="ECO:0000313" key="2">
    <source>
        <dbReference type="Proteomes" id="UP000054047"/>
    </source>
</evidence>
<reference evidence="1 2" key="1">
    <citation type="submission" date="2013-12" db="EMBL/GenBank/DDBJ databases">
        <title>Draft genome of the parsitic nematode Ancylostoma duodenale.</title>
        <authorList>
            <person name="Mitreva M."/>
        </authorList>
    </citation>
    <scope>NUCLEOTIDE SEQUENCE [LARGE SCALE GENOMIC DNA]</scope>
    <source>
        <strain evidence="1 2">Zhejiang</strain>
    </source>
</reference>
<dbReference type="Proteomes" id="UP000054047">
    <property type="component" value="Unassembled WGS sequence"/>
</dbReference>
<gene>
    <name evidence="1" type="ORF">ANCDUO_21019</name>
</gene>
<sequence>NMEEQLRASQPLSSVEIQEKKRAAQMIDIDRIQQQMLFKDERIVELNNVILDKERQILDLQKYKFLNITKKNKYE</sequence>